<evidence type="ECO:0008006" key="3">
    <source>
        <dbReference type="Google" id="ProtNLM"/>
    </source>
</evidence>
<evidence type="ECO:0000313" key="2">
    <source>
        <dbReference type="Proteomes" id="UP001154252"/>
    </source>
</evidence>
<dbReference type="OrthoDB" id="1606438at2759"/>
<dbReference type="Proteomes" id="UP001154252">
    <property type="component" value="Unassembled WGS sequence"/>
</dbReference>
<dbReference type="InterPro" id="IPR029063">
    <property type="entry name" value="SAM-dependent_MTases_sf"/>
</dbReference>
<dbReference type="PANTHER" id="PTHR43712:SF5">
    <property type="entry name" value="O-METHYLTRANSFERASE ASQN-RELATED"/>
    <property type="match status" value="1"/>
</dbReference>
<protein>
    <recommendedName>
        <fullName evidence="3">O-methyltransferase domain-containing protein</fullName>
    </recommendedName>
</protein>
<dbReference type="Gene3D" id="3.40.50.150">
    <property type="entry name" value="Vaccinia Virus protein VP39"/>
    <property type="match status" value="1"/>
</dbReference>
<comment type="caution">
    <text evidence="1">The sequence shown here is derived from an EMBL/GenBank/DDBJ whole genome shotgun (WGS) entry which is preliminary data.</text>
</comment>
<gene>
    <name evidence="1" type="ORF">PEGY_LOCUS5459</name>
</gene>
<organism evidence="1 2">
    <name type="scientific">Penicillium egyptiacum</name>
    <dbReference type="NCBI Taxonomy" id="1303716"/>
    <lineage>
        <taxon>Eukaryota</taxon>
        <taxon>Fungi</taxon>
        <taxon>Dikarya</taxon>
        <taxon>Ascomycota</taxon>
        <taxon>Pezizomycotina</taxon>
        <taxon>Eurotiomycetes</taxon>
        <taxon>Eurotiomycetidae</taxon>
        <taxon>Eurotiales</taxon>
        <taxon>Aspergillaceae</taxon>
        <taxon>Penicillium</taxon>
    </lineage>
</organism>
<evidence type="ECO:0000313" key="1">
    <source>
        <dbReference type="EMBL" id="CAG8898854.1"/>
    </source>
</evidence>
<accession>A0A9W4P332</accession>
<dbReference type="InterPro" id="IPR016461">
    <property type="entry name" value="COMT-like"/>
</dbReference>
<sequence>MKFRAAGNPQTHHHLHTAFDWAGLGKAKVVDVGGSAGHVSIELAKVFPDLEFVVQDFEGLKSFHDGVPDNLKPWISFEAQDILKPNAHHNADVYLLRSILRD</sequence>
<dbReference type="SUPFAM" id="SSF53335">
    <property type="entry name" value="S-adenosyl-L-methionine-dependent methyltransferases"/>
    <property type="match status" value="1"/>
</dbReference>
<reference evidence="1" key="1">
    <citation type="submission" date="2021-07" db="EMBL/GenBank/DDBJ databases">
        <authorList>
            <person name="Branca A.L. A."/>
        </authorList>
    </citation>
    <scope>NUCLEOTIDE SEQUENCE</scope>
</reference>
<proteinExistence type="predicted"/>
<name>A0A9W4P332_9EURO</name>
<dbReference type="PROSITE" id="PS51683">
    <property type="entry name" value="SAM_OMT_II"/>
    <property type="match status" value="1"/>
</dbReference>
<dbReference type="EMBL" id="CAJVRC010000863">
    <property type="protein sequence ID" value="CAG8898854.1"/>
    <property type="molecule type" value="Genomic_DNA"/>
</dbReference>
<dbReference type="GO" id="GO:0008168">
    <property type="term" value="F:methyltransferase activity"/>
    <property type="evidence" value="ECO:0007669"/>
    <property type="project" value="InterPro"/>
</dbReference>
<keyword evidence="2" id="KW-1185">Reference proteome</keyword>
<dbReference type="AlphaFoldDB" id="A0A9W4P332"/>
<dbReference type="PANTHER" id="PTHR43712">
    <property type="entry name" value="PUTATIVE (AFU_ORTHOLOGUE AFUA_4G14580)-RELATED"/>
    <property type="match status" value="1"/>
</dbReference>